<dbReference type="AlphaFoldDB" id="A0A951IVE5"/>
<proteinExistence type="predicted"/>
<evidence type="ECO:0000313" key="2">
    <source>
        <dbReference type="EMBL" id="MBW3466594.1"/>
    </source>
</evidence>
<dbReference type="GO" id="GO:0044010">
    <property type="term" value="P:single-species biofilm formation"/>
    <property type="evidence" value="ECO:0007669"/>
    <property type="project" value="TreeGrafter"/>
</dbReference>
<dbReference type="InterPro" id="IPR050834">
    <property type="entry name" value="Glycosyltransf_2"/>
</dbReference>
<evidence type="ECO:0000313" key="3">
    <source>
        <dbReference type="Proteomes" id="UP000727490"/>
    </source>
</evidence>
<dbReference type="InterPro" id="IPR001173">
    <property type="entry name" value="Glyco_trans_2-like"/>
</dbReference>
<comment type="caution">
    <text evidence="2">The sequence shown here is derived from an EMBL/GenBank/DDBJ whole genome shotgun (WGS) entry which is preliminary data.</text>
</comment>
<gene>
    <name evidence="2" type="ORF">EGN73_02035</name>
</gene>
<keyword evidence="3" id="KW-1185">Reference proteome</keyword>
<feature type="domain" description="Glycosyltransferase 2-like" evidence="1">
    <location>
        <begin position="6"/>
        <end position="177"/>
    </location>
</feature>
<evidence type="ECO:0000259" key="1">
    <source>
        <dbReference type="Pfam" id="PF00535"/>
    </source>
</evidence>
<reference evidence="2 3" key="1">
    <citation type="journal article" date="2020" name="Syst. Appl. Microbiol.">
        <title>Arthrospiribacter ruber gen. nov., sp. nov., a novel bacterium isolated from Arthrospira cultures.</title>
        <authorList>
            <person name="Waleron M."/>
            <person name="Misztak A."/>
            <person name="Waleron M.M."/>
            <person name="Furmaniak M."/>
            <person name="Mrozik A."/>
            <person name="Waleron K."/>
        </authorList>
    </citation>
    <scope>NUCLEOTIDE SEQUENCE [LARGE SCALE GENOMIC DNA]</scope>
    <source>
        <strain evidence="2 3">DPMB0001</strain>
    </source>
</reference>
<sequence length="308" mass="35815">MEFKVSVIIPVYNAEEFLENAVESALRLREVGEVILVEDGSNDNSLKVCQGLSEKLVKVNLFQHPNGTNRGAGASRNLGISKANYDFISFLDADDWYLANRFEKDKLIFQDPNVFASYSLSSIQYLNGKEELFGTQIDLFAKFPNKGRDFIYQYILENDLILGHTNCNTFRKTVFDKIKGFDERLVLHQDTELWNRIAKNFTFYPGNLQKPISVARRHSNNRITHRSKKSQIKHLLVWMDNIGVDELQGFEKKAVIYHLSRVISNPIRNHFLRKAILHGFQLAAVVFRDLFIYMFYKWGMKRYNLQEG</sequence>
<accession>A0A951IVE5</accession>
<dbReference type="PANTHER" id="PTHR43685:SF2">
    <property type="entry name" value="GLYCOSYLTRANSFERASE 2-LIKE DOMAIN-CONTAINING PROTEIN"/>
    <property type="match status" value="1"/>
</dbReference>
<dbReference type="CDD" id="cd00761">
    <property type="entry name" value="Glyco_tranf_GTA_type"/>
    <property type="match status" value="1"/>
</dbReference>
<name>A0A951IVE5_9BACT</name>
<protein>
    <submittedName>
        <fullName evidence="2">Glycosyltransferase family 2 protein</fullName>
    </submittedName>
</protein>
<dbReference type="EMBL" id="RPHB01000001">
    <property type="protein sequence ID" value="MBW3466594.1"/>
    <property type="molecule type" value="Genomic_DNA"/>
</dbReference>
<dbReference type="Pfam" id="PF00535">
    <property type="entry name" value="Glycos_transf_2"/>
    <property type="match status" value="1"/>
</dbReference>
<dbReference type="RefSeq" id="WP_219286607.1">
    <property type="nucleotide sequence ID" value="NZ_RPHB01000001.1"/>
</dbReference>
<dbReference type="Proteomes" id="UP000727490">
    <property type="component" value="Unassembled WGS sequence"/>
</dbReference>
<dbReference type="PANTHER" id="PTHR43685">
    <property type="entry name" value="GLYCOSYLTRANSFERASE"/>
    <property type="match status" value="1"/>
</dbReference>
<organism evidence="2 3">
    <name type="scientific">Arthrospiribacter ruber</name>
    <dbReference type="NCBI Taxonomy" id="2487934"/>
    <lineage>
        <taxon>Bacteria</taxon>
        <taxon>Pseudomonadati</taxon>
        <taxon>Bacteroidota</taxon>
        <taxon>Cytophagia</taxon>
        <taxon>Cytophagales</taxon>
        <taxon>Cyclobacteriaceae</taxon>
        <taxon>Arthrospiribacter</taxon>
    </lineage>
</organism>